<proteinExistence type="inferred from homology"/>
<evidence type="ECO:0000256" key="3">
    <source>
        <dbReference type="ARBA" id="ARBA00022617"/>
    </source>
</evidence>
<dbReference type="GO" id="GO:0004497">
    <property type="term" value="F:monooxygenase activity"/>
    <property type="evidence" value="ECO:0007669"/>
    <property type="project" value="UniProtKB-KW"/>
</dbReference>
<comment type="similarity">
    <text evidence="2 9">Belongs to the cytochrome P450 family.</text>
</comment>
<evidence type="ECO:0000256" key="9">
    <source>
        <dbReference type="RuleBase" id="RU000461"/>
    </source>
</evidence>
<dbReference type="PRINTS" id="PR00463">
    <property type="entry name" value="EP450I"/>
</dbReference>
<comment type="caution">
    <text evidence="11">The sequence shown here is derived from an EMBL/GenBank/DDBJ whole genome shotgun (WGS) entry which is preliminary data.</text>
</comment>
<dbReference type="Gene3D" id="2.60.120.260">
    <property type="entry name" value="Galactose-binding domain-like"/>
    <property type="match status" value="1"/>
</dbReference>
<evidence type="ECO:0008006" key="13">
    <source>
        <dbReference type="Google" id="ProtNLM"/>
    </source>
</evidence>
<dbReference type="Pfam" id="PF00067">
    <property type="entry name" value="p450"/>
    <property type="match status" value="1"/>
</dbReference>
<dbReference type="InterPro" id="IPR036396">
    <property type="entry name" value="Cyt_P450_sf"/>
</dbReference>
<dbReference type="EMBL" id="JAACJL010000061">
    <property type="protein sequence ID" value="KAF4609545.1"/>
    <property type="molecule type" value="Genomic_DNA"/>
</dbReference>
<dbReference type="PANTHER" id="PTHR24287">
    <property type="entry name" value="P450, PUTATIVE (EUROFUNG)-RELATED"/>
    <property type="match status" value="1"/>
</dbReference>
<accession>A0A8H4QEI3</accession>
<evidence type="ECO:0000313" key="11">
    <source>
        <dbReference type="EMBL" id="KAF4609545.1"/>
    </source>
</evidence>
<name>A0A8H4QEI3_9AGAR</name>
<keyword evidence="4 8" id="KW-0479">Metal-binding</keyword>
<dbReference type="Gene3D" id="1.10.630.10">
    <property type="entry name" value="Cytochrome P450"/>
    <property type="match status" value="2"/>
</dbReference>
<evidence type="ECO:0000313" key="12">
    <source>
        <dbReference type="Proteomes" id="UP000521872"/>
    </source>
</evidence>
<evidence type="ECO:0000256" key="4">
    <source>
        <dbReference type="ARBA" id="ARBA00022723"/>
    </source>
</evidence>
<dbReference type="GO" id="GO:0020037">
    <property type="term" value="F:heme binding"/>
    <property type="evidence" value="ECO:0007669"/>
    <property type="project" value="InterPro"/>
</dbReference>
<dbReference type="InterPro" id="IPR002401">
    <property type="entry name" value="Cyt_P450_E_grp-I"/>
</dbReference>
<keyword evidence="6 8" id="KW-0408">Iron</keyword>
<reference evidence="11 12" key="1">
    <citation type="submission" date="2019-12" db="EMBL/GenBank/DDBJ databases">
        <authorList>
            <person name="Floudas D."/>
            <person name="Bentzer J."/>
            <person name="Ahren D."/>
            <person name="Johansson T."/>
            <person name="Persson P."/>
            <person name="Tunlid A."/>
        </authorList>
    </citation>
    <scope>NUCLEOTIDE SEQUENCE [LARGE SCALE GENOMIC DNA]</scope>
    <source>
        <strain evidence="11 12">CBS 102.39</strain>
    </source>
</reference>
<evidence type="ECO:0000256" key="8">
    <source>
        <dbReference type="PIRSR" id="PIRSR602401-1"/>
    </source>
</evidence>
<organism evidence="11 12">
    <name type="scientific">Agrocybe pediades</name>
    <dbReference type="NCBI Taxonomy" id="84607"/>
    <lineage>
        <taxon>Eukaryota</taxon>
        <taxon>Fungi</taxon>
        <taxon>Dikarya</taxon>
        <taxon>Basidiomycota</taxon>
        <taxon>Agaricomycotina</taxon>
        <taxon>Agaricomycetes</taxon>
        <taxon>Agaricomycetidae</taxon>
        <taxon>Agaricales</taxon>
        <taxon>Agaricineae</taxon>
        <taxon>Strophariaceae</taxon>
        <taxon>Agrocybe</taxon>
    </lineage>
</organism>
<evidence type="ECO:0000256" key="1">
    <source>
        <dbReference type="ARBA" id="ARBA00001971"/>
    </source>
</evidence>
<gene>
    <name evidence="11" type="ORF">D9613_012246</name>
</gene>
<keyword evidence="3 8" id="KW-0349">Heme</keyword>
<dbReference type="SUPFAM" id="SSF48264">
    <property type="entry name" value="Cytochrome P450"/>
    <property type="match status" value="1"/>
</dbReference>
<keyword evidence="7 9" id="KW-0503">Monooxygenase</keyword>
<dbReference type="Proteomes" id="UP000521872">
    <property type="component" value="Unassembled WGS sequence"/>
</dbReference>
<evidence type="ECO:0000256" key="6">
    <source>
        <dbReference type="ARBA" id="ARBA00023004"/>
    </source>
</evidence>
<evidence type="ECO:0000256" key="5">
    <source>
        <dbReference type="ARBA" id="ARBA00023002"/>
    </source>
</evidence>
<dbReference type="PROSITE" id="PS00086">
    <property type="entry name" value="CYTOCHROME_P450"/>
    <property type="match status" value="1"/>
</dbReference>
<comment type="cofactor">
    <cofactor evidence="1 8">
        <name>heme</name>
        <dbReference type="ChEBI" id="CHEBI:30413"/>
    </cofactor>
</comment>
<dbReference type="GO" id="GO:0016705">
    <property type="term" value="F:oxidoreductase activity, acting on paired donors, with incorporation or reduction of molecular oxygen"/>
    <property type="evidence" value="ECO:0007669"/>
    <property type="project" value="InterPro"/>
</dbReference>
<dbReference type="InterPro" id="IPR047146">
    <property type="entry name" value="Cyt_P450_E_CYP52_fungi"/>
</dbReference>
<keyword evidence="5 9" id="KW-0560">Oxidoreductase</keyword>
<keyword evidence="12" id="KW-1185">Reference proteome</keyword>
<evidence type="ECO:0000256" key="10">
    <source>
        <dbReference type="SAM" id="MobiDB-lite"/>
    </source>
</evidence>
<evidence type="ECO:0000256" key="2">
    <source>
        <dbReference type="ARBA" id="ARBA00010617"/>
    </source>
</evidence>
<feature type="region of interest" description="Disordered" evidence="10">
    <location>
        <begin position="601"/>
        <end position="634"/>
    </location>
</feature>
<dbReference type="InterPro" id="IPR017972">
    <property type="entry name" value="Cyt_P450_CS"/>
</dbReference>
<dbReference type="GO" id="GO:0005506">
    <property type="term" value="F:iron ion binding"/>
    <property type="evidence" value="ECO:0007669"/>
    <property type="project" value="InterPro"/>
</dbReference>
<evidence type="ECO:0000256" key="7">
    <source>
        <dbReference type="ARBA" id="ARBA00023033"/>
    </source>
</evidence>
<dbReference type="AlphaFoldDB" id="A0A8H4QEI3"/>
<dbReference type="InterPro" id="IPR001128">
    <property type="entry name" value="Cyt_P450"/>
</dbReference>
<sequence>MWKFHRAITRPFFTKERISDFEIYERNSQMSLAAASQRLAEGYSIDVQDLFGRFTLDSATEFLFDQSVKSLEADLPYPPTFSHKNTESYYTHPSNVFVKAFTQGLNYTSARTGMSEEWRLFEFWGDKIKPLREVMDAFTQPIIDKALSQARSEEAREKGVDHKSIIASLVDQTQVAGRDTNPSIEHRLRREIFDIVGPSAAPTYDQMRELKYLRAFINVDERMAFHDVVLPSIDPKKKPIFVPKDTDCYYSVMNIHRRKDLWGPDALVFDPDRFIDERLHKYLTPNPFIFCPFNAGPRICLGQQFAYHEASYYMVRLLQRFTQFKLDDSSNTPPPPEWAHGEGRKPLEKIHPMMNLTMFIKAIWLALIDDPLDDPNASPVIRYDHLPNGACIPSQPKSTRKSNFVFRRGTNMPWQRPKHEQSRTQRRPRRVLGDKNVTVGNTDPSITYTASVGKGAPACKLDTSGNVVAGQAGCYNFGDSTCTGTQGFAVAQPNTDLSAAASFSFKGSAIYVTSALWQVSPVYTVTLDGQSSDVNGTRDHVPFDCFNLFSKTGLDPNAEHTISVKVKEASPPNAYTSNHTALQGDLTFSLVNFIFTTPDSESNNTATTNSTNSNNAANNSTGSNSSSNSTKPSSAHAAASTSLLTLVLTLAVFVASGTAVLSF</sequence>
<feature type="binding site" description="axial binding residue" evidence="8">
    <location>
        <position position="300"/>
    </location>
    <ligand>
        <name>heme</name>
        <dbReference type="ChEBI" id="CHEBI:30413"/>
    </ligand>
    <ligandPart>
        <name>Fe</name>
        <dbReference type="ChEBI" id="CHEBI:18248"/>
    </ligandPart>
</feature>
<protein>
    <recommendedName>
        <fullName evidence="13">Cytochrome P450</fullName>
    </recommendedName>
</protein>
<dbReference type="PANTHER" id="PTHR24287:SF1">
    <property type="entry name" value="P450, PUTATIVE (EUROFUNG)-RELATED"/>
    <property type="match status" value="1"/>
</dbReference>